<dbReference type="STRING" id="555500.I215_10495"/>
<dbReference type="Proteomes" id="UP000007364">
    <property type="component" value="Unassembled WGS sequence"/>
</dbReference>
<accession>K2PQQ5</accession>
<gene>
    <name evidence="1" type="ORF">I215_10495</name>
</gene>
<comment type="caution">
    <text evidence="1">The sequence shown here is derived from an EMBL/GenBank/DDBJ whole genome shotgun (WGS) entry which is preliminary data.</text>
</comment>
<dbReference type="eggNOG" id="ENOG50334BX">
    <property type="taxonomic scope" value="Bacteria"/>
</dbReference>
<name>K2PQQ5_9FLAO</name>
<proteinExistence type="predicted"/>
<dbReference type="EMBL" id="AMSG01000014">
    <property type="protein sequence ID" value="EKF54860.1"/>
    <property type="molecule type" value="Genomic_DNA"/>
</dbReference>
<dbReference type="AlphaFoldDB" id="K2PQQ5"/>
<sequence>MEKMLFVKVKRTTRLEKRYSKKMGSISVKVTYIRKHIFGIPLRTIHKYRQTYYGNVKDCADCVLTA</sequence>
<reference evidence="1 2" key="1">
    <citation type="journal article" date="2012" name="J. Bacteriol.">
        <title>Genome Sequence of Galbibacter marinum Type Strain ck-I2-15.</title>
        <authorList>
            <person name="Lai Q."/>
            <person name="Li C."/>
            <person name="Shao Z."/>
        </authorList>
    </citation>
    <scope>NUCLEOTIDE SEQUENCE [LARGE SCALE GENOMIC DNA]</scope>
    <source>
        <strain evidence="2">ck-I2-15</strain>
    </source>
</reference>
<keyword evidence="2" id="KW-1185">Reference proteome</keyword>
<organism evidence="1 2">
    <name type="scientific">Galbibacter marinus</name>
    <dbReference type="NCBI Taxonomy" id="555500"/>
    <lineage>
        <taxon>Bacteria</taxon>
        <taxon>Pseudomonadati</taxon>
        <taxon>Bacteroidota</taxon>
        <taxon>Flavobacteriia</taxon>
        <taxon>Flavobacteriales</taxon>
        <taxon>Flavobacteriaceae</taxon>
        <taxon>Galbibacter</taxon>
    </lineage>
</organism>
<evidence type="ECO:0000313" key="1">
    <source>
        <dbReference type="EMBL" id="EKF54860.1"/>
    </source>
</evidence>
<evidence type="ECO:0008006" key="3">
    <source>
        <dbReference type="Google" id="ProtNLM"/>
    </source>
</evidence>
<protein>
    <recommendedName>
        <fullName evidence="3">Transposase</fullName>
    </recommendedName>
</protein>
<evidence type="ECO:0000313" key="2">
    <source>
        <dbReference type="Proteomes" id="UP000007364"/>
    </source>
</evidence>